<sequence>MSHVDDPDVGLVPEHGPVIAVIAAGGALGSLARLGVSTVLPHHGGFPLSTFVENVLGCFLLGALLVVLTELRRPHPLVRPFLGTGVLGGFTTFSTYAVDSVTRDSAGVAVLYVVLTLVLALAGSWAGVVTVRRIGGAR</sequence>
<keyword evidence="2 10" id="KW-1003">Cell membrane</keyword>
<evidence type="ECO:0000256" key="2">
    <source>
        <dbReference type="ARBA" id="ARBA00022475"/>
    </source>
</evidence>
<evidence type="ECO:0000256" key="1">
    <source>
        <dbReference type="ARBA" id="ARBA00004651"/>
    </source>
</evidence>
<dbReference type="Proteomes" id="UP001164965">
    <property type="component" value="Chromosome"/>
</dbReference>
<dbReference type="RefSeq" id="WP_265381995.1">
    <property type="nucleotide sequence ID" value="NZ_CP110615.1"/>
</dbReference>
<keyword evidence="12" id="KW-1185">Reference proteome</keyword>
<proteinExistence type="inferred from homology"/>
<dbReference type="PANTHER" id="PTHR28259:SF1">
    <property type="entry name" value="FLUORIDE EXPORT PROTEIN 1-RELATED"/>
    <property type="match status" value="1"/>
</dbReference>
<comment type="subcellular location">
    <subcellularLocation>
        <location evidence="1 10">Cell membrane</location>
        <topology evidence="1 10">Multi-pass membrane protein</topology>
    </subcellularLocation>
</comment>
<evidence type="ECO:0000256" key="9">
    <source>
        <dbReference type="ARBA" id="ARBA00049940"/>
    </source>
</evidence>
<evidence type="ECO:0000313" key="11">
    <source>
        <dbReference type="EMBL" id="UZJ23887.1"/>
    </source>
</evidence>
<protein>
    <recommendedName>
        <fullName evidence="10">Fluoride-specific ion channel FluC</fullName>
    </recommendedName>
</protein>
<keyword evidence="10" id="KW-0479">Metal-binding</keyword>
<dbReference type="InterPro" id="IPR003691">
    <property type="entry name" value="FluC"/>
</dbReference>
<keyword evidence="4 10" id="KW-1133">Transmembrane helix</keyword>
<keyword evidence="10" id="KW-0813">Transport</keyword>
<accession>A0ABY6NWW4</accession>
<comment type="activity regulation">
    <text evidence="10">Na(+) is not transported, but it plays an essential structural role and its presence is essential for fluoride channel function.</text>
</comment>
<evidence type="ECO:0000256" key="7">
    <source>
        <dbReference type="ARBA" id="ARBA00035120"/>
    </source>
</evidence>
<evidence type="ECO:0000256" key="5">
    <source>
        <dbReference type="ARBA" id="ARBA00023136"/>
    </source>
</evidence>
<feature type="binding site" evidence="10">
    <location>
        <position position="88"/>
    </location>
    <ligand>
        <name>Na(+)</name>
        <dbReference type="ChEBI" id="CHEBI:29101"/>
        <note>structural</note>
    </ligand>
</feature>
<dbReference type="Pfam" id="PF02537">
    <property type="entry name" value="CRCB"/>
    <property type="match status" value="1"/>
</dbReference>
<comment type="catalytic activity">
    <reaction evidence="8">
        <text>fluoride(in) = fluoride(out)</text>
        <dbReference type="Rhea" id="RHEA:76159"/>
        <dbReference type="ChEBI" id="CHEBI:17051"/>
    </reaction>
    <physiologicalReaction direction="left-to-right" evidence="8">
        <dbReference type="Rhea" id="RHEA:76160"/>
    </physiologicalReaction>
</comment>
<feature type="transmembrane region" description="Helical" evidence="10">
    <location>
        <begin position="80"/>
        <end position="98"/>
    </location>
</feature>
<gene>
    <name evidence="10" type="primary">fluC</name>
    <name evidence="10" type="synonym">crcB</name>
    <name evidence="11" type="ORF">RHODO2019_11875</name>
</gene>
<keyword evidence="10" id="KW-0915">Sodium</keyword>
<keyword evidence="5 10" id="KW-0472">Membrane</keyword>
<keyword evidence="6 10" id="KW-0407">Ion channel</keyword>
<evidence type="ECO:0000256" key="8">
    <source>
        <dbReference type="ARBA" id="ARBA00035585"/>
    </source>
</evidence>
<comment type="function">
    <text evidence="9 10">Fluoride-specific ion channel. Important for reducing fluoride concentration in the cell, thus reducing its toxicity.</text>
</comment>
<keyword evidence="3 10" id="KW-0812">Transmembrane</keyword>
<comment type="similarity">
    <text evidence="7 10">Belongs to the fluoride channel Fluc/FEX (TC 1.A.43) family.</text>
</comment>
<dbReference type="PANTHER" id="PTHR28259">
    <property type="entry name" value="FLUORIDE EXPORT PROTEIN 1-RELATED"/>
    <property type="match status" value="1"/>
</dbReference>
<evidence type="ECO:0000313" key="12">
    <source>
        <dbReference type="Proteomes" id="UP001164965"/>
    </source>
</evidence>
<feature type="binding site" evidence="10">
    <location>
        <position position="91"/>
    </location>
    <ligand>
        <name>Na(+)</name>
        <dbReference type="ChEBI" id="CHEBI:29101"/>
        <note>structural</note>
    </ligand>
</feature>
<evidence type="ECO:0000256" key="10">
    <source>
        <dbReference type="HAMAP-Rule" id="MF_00454"/>
    </source>
</evidence>
<name>A0ABY6NWW4_9NOCA</name>
<dbReference type="EMBL" id="CP110615">
    <property type="protein sequence ID" value="UZJ23887.1"/>
    <property type="molecule type" value="Genomic_DNA"/>
</dbReference>
<evidence type="ECO:0000256" key="6">
    <source>
        <dbReference type="ARBA" id="ARBA00023303"/>
    </source>
</evidence>
<evidence type="ECO:0000256" key="4">
    <source>
        <dbReference type="ARBA" id="ARBA00022989"/>
    </source>
</evidence>
<dbReference type="HAMAP" id="MF_00454">
    <property type="entry name" value="FluC"/>
    <property type="match status" value="1"/>
</dbReference>
<feature type="transmembrane region" description="Helical" evidence="10">
    <location>
        <begin position="46"/>
        <end position="68"/>
    </location>
</feature>
<reference evidence="11" key="1">
    <citation type="submission" date="2022-10" db="EMBL/GenBank/DDBJ databases">
        <title>Rhodococcus sp.75.</title>
        <authorList>
            <person name="Sun M."/>
        </authorList>
    </citation>
    <scope>NUCLEOTIDE SEQUENCE</scope>
    <source>
        <strain evidence="11">75</strain>
    </source>
</reference>
<organism evidence="11 12">
    <name type="scientific">Rhodococcus antarcticus</name>
    <dbReference type="NCBI Taxonomy" id="2987751"/>
    <lineage>
        <taxon>Bacteria</taxon>
        <taxon>Bacillati</taxon>
        <taxon>Actinomycetota</taxon>
        <taxon>Actinomycetes</taxon>
        <taxon>Mycobacteriales</taxon>
        <taxon>Nocardiaceae</taxon>
        <taxon>Rhodococcus</taxon>
    </lineage>
</organism>
<feature type="transmembrane region" description="Helical" evidence="10">
    <location>
        <begin position="110"/>
        <end position="131"/>
    </location>
</feature>
<evidence type="ECO:0000256" key="3">
    <source>
        <dbReference type="ARBA" id="ARBA00022692"/>
    </source>
</evidence>
<keyword evidence="10" id="KW-0406">Ion transport</keyword>